<keyword evidence="6" id="KW-1185">Reference proteome</keyword>
<dbReference type="EMBL" id="CP055903">
    <property type="protein sequence ID" value="QKX64377.1"/>
    <property type="molecule type" value="Genomic_DNA"/>
</dbReference>
<name>A0A7H8RE46_TALRU</name>
<dbReference type="Pfam" id="PF00069">
    <property type="entry name" value="Pkinase"/>
    <property type="match status" value="1"/>
</dbReference>
<dbReference type="GO" id="GO:0005524">
    <property type="term" value="F:ATP binding"/>
    <property type="evidence" value="ECO:0007669"/>
    <property type="project" value="UniProtKB-KW"/>
</dbReference>
<dbReference type="OrthoDB" id="4062651at2759"/>
<dbReference type="KEGG" id="trg:TRUGW13939_11551"/>
<dbReference type="AlphaFoldDB" id="A0A7H8RE46"/>
<dbReference type="PANTHER" id="PTHR45832:SF22">
    <property type="entry name" value="SERINE_THREONINE-PROTEIN KINASE SAMKA-RELATED"/>
    <property type="match status" value="1"/>
</dbReference>
<keyword evidence="3" id="KW-0067">ATP-binding</keyword>
<dbReference type="InterPro" id="IPR000719">
    <property type="entry name" value="Prot_kinase_dom"/>
</dbReference>
<evidence type="ECO:0000256" key="3">
    <source>
        <dbReference type="ARBA" id="ARBA00022840"/>
    </source>
</evidence>
<feature type="domain" description="Protein kinase" evidence="4">
    <location>
        <begin position="1"/>
        <end position="276"/>
    </location>
</feature>
<organism evidence="5 6">
    <name type="scientific">Talaromyces rugulosus</name>
    <name type="common">Penicillium rugulosum</name>
    <dbReference type="NCBI Taxonomy" id="121627"/>
    <lineage>
        <taxon>Eukaryota</taxon>
        <taxon>Fungi</taxon>
        <taxon>Dikarya</taxon>
        <taxon>Ascomycota</taxon>
        <taxon>Pezizomycotina</taxon>
        <taxon>Eurotiomycetes</taxon>
        <taxon>Eurotiomycetidae</taxon>
        <taxon>Eurotiales</taxon>
        <taxon>Trichocomaceae</taxon>
        <taxon>Talaromyces</taxon>
        <taxon>Talaromyces sect. Islandici</taxon>
    </lineage>
</organism>
<dbReference type="PANTHER" id="PTHR45832">
    <property type="entry name" value="SERINE/THREONINE-PROTEIN KINASE SAMKA-RELATED-RELATED"/>
    <property type="match status" value="1"/>
</dbReference>
<sequence>MTTEQNVATKLTGGLKRLGLPQVTLRGKSNDLLLGWDESPWKTFHHVFSCDLAGSVSIVNFRTHPSRLRAIRTFKKDEADIMLEKLKILRQENVHLAREYYNYGNSVYVVFDDLPLTLKQVVACDYYPNDHEVSAILAQILSGLSYLHTHGFDHQSLTCSNILLGMDGTVQIAGLEFCVKSSPNQSDSIESVATIATLLMQKYEKSSGSKGIGDIERWPIDSQAFQFLQETDNVETVDDLKEYILASGKYSKEVLAGLARFTLISARTSYSYPPKP</sequence>
<comment type="similarity">
    <text evidence="1">Belongs to the protein kinase superfamily. STE Ser/Thr protein kinase family. STE20 subfamily.</text>
</comment>
<protein>
    <recommendedName>
        <fullName evidence="4">Protein kinase domain-containing protein</fullName>
    </recommendedName>
</protein>
<gene>
    <name evidence="5" type="ORF">TRUGW13939_11551</name>
</gene>
<dbReference type="InterPro" id="IPR011009">
    <property type="entry name" value="Kinase-like_dom_sf"/>
</dbReference>
<dbReference type="GeneID" id="55999028"/>
<keyword evidence="2" id="KW-0547">Nucleotide-binding</keyword>
<evidence type="ECO:0000313" key="6">
    <source>
        <dbReference type="Proteomes" id="UP000509510"/>
    </source>
</evidence>
<dbReference type="GO" id="GO:0004672">
    <property type="term" value="F:protein kinase activity"/>
    <property type="evidence" value="ECO:0007669"/>
    <property type="project" value="InterPro"/>
</dbReference>
<dbReference type="InterPro" id="IPR051931">
    <property type="entry name" value="PAK3-like"/>
</dbReference>
<accession>A0A7H8RE46</accession>
<evidence type="ECO:0000256" key="1">
    <source>
        <dbReference type="ARBA" id="ARBA00008874"/>
    </source>
</evidence>
<dbReference type="RefSeq" id="XP_035350550.1">
    <property type="nucleotide sequence ID" value="XM_035494657.1"/>
</dbReference>
<proteinExistence type="inferred from homology"/>
<dbReference type="Gene3D" id="1.10.510.10">
    <property type="entry name" value="Transferase(Phosphotransferase) domain 1"/>
    <property type="match status" value="1"/>
</dbReference>
<reference evidence="6" key="1">
    <citation type="submission" date="2020-06" db="EMBL/GenBank/DDBJ databases">
        <title>A chromosome-scale genome assembly of Talaromyces rugulosus W13939.</title>
        <authorList>
            <person name="Wang B."/>
            <person name="Guo L."/>
            <person name="Ye K."/>
            <person name="Wang L."/>
        </authorList>
    </citation>
    <scope>NUCLEOTIDE SEQUENCE [LARGE SCALE GENOMIC DNA]</scope>
    <source>
        <strain evidence="6">W13939</strain>
    </source>
</reference>
<evidence type="ECO:0000256" key="2">
    <source>
        <dbReference type="ARBA" id="ARBA00022741"/>
    </source>
</evidence>
<dbReference type="SUPFAM" id="SSF56112">
    <property type="entry name" value="Protein kinase-like (PK-like)"/>
    <property type="match status" value="1"/>
</dbReference>
<evidence type="ECO:0000259" key="4">
    <source>
        <dbReference type="PROSITE" id="PS50011"/>
    </source>
</evidence>
<evidence type="ECO:0000313" key="5">
    <source>
        <dbReference type="EMBL" id="QKX64377.1"/>
    </source>
</evidence>
<dbReference type="Proteomes" id="UP000509510">
    <property type="component" value="Chromosome VI"/>
</dbReference>
<dbReference type="PROSITE" id="PS50011">
    <property type="entry name" value="PROTEIN_KINASE_DOM"/>
    <property type="match status" value="1"/>
</dbReference>